<evidence type="ECO:0000256" key="1">
    <source>
        <dbReference type="SAM" id="MobiDB-lite"/>
    </source>
</evidence>
<keyword evidence="2" id="KW-0812">Transmembrane</keyword>
<sequence length="211" mass="23178">MMNEDDGDGGGGDDGVGSVGGGGGDDGGGAEIDDDRRSVRHHGKHHKMAPPSRWSSAVGHHHRHNMLVASHNDTAAARTSPHVLHAAPDSMCYTTNEVLVIIAVTCFLNFAFILLIMTCVHCFTDPTHHKKFGSVAYAELGDELFDTDMIDGDTVTLLNPTKSQDANDYLYEKKNSFNEYDLESCASYQCLMHDHQCKSQMKSEEDLFLFE</sequence>
<evidence type="ECO:0000313" key="5">
    <source>
        <dbReference type="RefSeq" id="XP_025411843.1"/>
    </source>
</evidence>
<protein>
    <submittedName>
        <fullName evidence="5">Uncharacterized protein LOC112684507</fullName>
    </submittedName>
</protein>
<keyword evidence="4" id="KW-1185">Reference proteome</keyword>
<reference evidence="5" key="2">
    <citation type="submission" date="2025-04" db="UniProtKB">
        <authorList>
            <consortium name="RefSeq"/>
        </authorList>
    </citation>
    <scope>IDENTIFICATION</scope>
    <source>
        <tissue evidence="5">Whole body</tissue>
    </source>
</reference>
<evidence type="ECO:0000256" key="2">
    <source>
        <dbReference type="SAM" id="Phobius"/>
    </source>
</evidence>
<dbReference type="RefSeq" id="XP_025411843.1">
    <property type="nucleotide sequence ID" value="XM_025556058.1"/>
</dbReference>
<dbReference type="EMBL" id="GGMS01003976">
    <property type="protein sequence ID" value="MBY73179.1"/>
    <property type="molecule type" value="Transcribed_RNA"/>
</dbReference>
<accession>A0A2S2Q634</accession>
<gene>
    <name evidence="5" type="primary">LOC112684507</name>
    <name evidence="3" type="ORF">g.1970</name>
</gene>
<name>A0A2S2Q634_9HEMI</name>
<evidence type="ECO:0000313" key="3">
    <source>
        <dbReference type="EMBL" id="MBY73179.1"/>
    </source>
</evidence>
<keyword evidence="2" id="KW-1133">Transmembrane helix</keyword>
<organism evidence="3">
    <name type="scientific">Sipha flava</name>
    <name type="common">yellow sugarcane aphid</name>
    <dbReference type="NCBI Taxonomy" id="143950"/>
    <lineage>
        <taxon>Eukaryota</taxon>
        <taxon>Metazoa</taxon>
        <taxon>Ecdysozoa</taxon>
        <taxon>Arthropoda</taxon>
        <taxon>Hexapoda</taxon>
        <taxon>Insecta</taxon>
        <taxon>Pterygota</taxon>
        <taxon>Neoptera</taxon>
        <taxon>Paraneoptera</taxon>
        <taxon>Hemiptera</taxon>
        <taxon>Sternorrhyncha</taxon>
        <taxon>Aphidomorpha</taxon>
        <taxon>Aphidoidea</taxon>
        <taxon>Aphididae</taxon>
        <taxon>Sipha</taxon>
    </lineage>
</organism>
<feature type="compositionally biased region" description="Gly residues" evidence="1">
    <location>
        <begin position="9"/>
        <end position="30"/>
    </location>
</feature>
<dbReference type="GeneID" id="112684507"/>
<dbReference type="Proteomes" id="UP000694846">
    <property type="component" value="Unplaced"/>
</dbReference>
<evidence type="ECO:0000313" key="4">
    <source>
        <dbReference type="Proteomes" id="UP000694846"/>
    </source>
</evidence>
<reference evidence="3" key="1">
    <citation type="submission" date="2018-04" db="EMBL/GenBank/DDBJ databases">
        <title>Transcriptome assembly of Sipha flava.</title>
        <authorList>
            <person name="Scully E.D."/>
            <person name="Geib S.M."/>
            <person name="Palmer N.A."/>
            <person name="Koch K."/>
            <person name="Bradshaw J."/>
            <person name="Heng-Moss T."/>
            <person name="Sarath G."/>
        </authorList>
    </citation>
    <scope>NUCLEOTIDE SEQUENCE</scope>
</reference>
<feature type="transmembrane region" description="Helical" evidence="2">
    <location>
        <begin position="98"/>
        <end position="123"/>
    </location>
</feature>
<dbReference type="AlphaFoldDB" id="A0A2S2Q634"/>
<feature type="region of interest" description="Disordered" evidence="1">
    <location>
        <begin position="1"/>
        <end position="59"/>
    </location>
</feature>
<keyword evidence="2" id="KW-0472">Membrane</keyword>
<feature type="compositionally biased region" description="Basic residues" evidence="1">
    <location>
        <begin position="38"/>
        <end position="48"/>
    </location>
</feature>
<proteinExistence type="predicted"/>
<dbReference type="OrthoDB" id="8187913at2759"/>